<dbReference type="eggNOG" id="COG4269">
    <property type="taxonomic scope" value="Bacteria"/>
</dbReference>
<keyword evidence="1" id="KW-0472">Membrane</keyword>
<feature type="transmembrane region" description="Helical" evidence="1">
    <location>
        <begin position="230"/>
        <end position="249"/>
    </location>
</feature>
<proteinExistence type="predicted"/>
<evidence type="ECO:0000313" key="3">
    <source>
        <dbReference type="Proteomes" id="UP000028653"/>
    </source>
</evidence>
<dbReference type="InterPro" id="IPR010295">
    <property type="entry name" value="DUF898"/>
</dbReference>
<dbReference type="RefSeq" id="WP_072011211.1">
    <property type="nucleotide sequence ID" value="NZ_JMPI01000063.1"/>
</dbReference>
<dbReference type="STRING" id="1006004.GBAG_3609"/>
<feature type="transmembrane region" description="Helical" evidence="1">
    <location>
        <begin position="143"/>
        <end position="168"/>
    </location>
</feature>
<gene>
    <name evidence="2" type="ORF">GBAG_3609</name>
</gene>
<evidence type="ECO:0000313" key="2">
    <source>
        <dbReference type="EMBL" id="KFC77638.1"/>
    </source>
</evidence>
<protein>
    <recommendedName>
        <fullName evidence="4">Inner membrane protein</fullName>
    </recommendedName>
</protein>
<organism evidence="2 3">
    <name type="scientific">Buttiauxella agrestis ATCC 33320</name>
    <dbReference type="NCBI Taxonomy" id="1006004"/>
    <lineage>
        <taxon>Bacteria</taxon>
        <taxon>Pseudomonadati</taxon>
        <taxon>Pseudomonadota</taxon>
        <taxon>Gammaproteobacteria</taxon>
        <taxon>Enterobacterales</taxon>
        <taxon>Enterobacteriaceae</taxon>
        <taxon>Buttiauxella</taxon>
    </lineage>
</organism>
<keyword evidence="3" id="KW-1185">Reference proteome</keyword>
<reference evidence="2 3" key="1">
    <citation type="submission" date="2014-05" db="EMBL/GenBank/DDBJ databases">
        <title>ATOL: Assembling a taxonomically balanced genome-scale reconstruction of the evolutionary history of the Enterobacteriaceae.</title>
        <authorList>
            <person name="Plunkett G.III."/>
            <person name="Neeno-Eckwall E.C."/>
            <person name="Glasner J.D."/>
            <person name="Perna N.T."/>
        </authorList>
    </citation>
    <scope>NUCLEOTIDE SEQUENCE [LARGE SCALE GENOMIC DNA]</scope>
    <source>
        <strain evidence="2 3">ATCC 33320</strain>
    </source>
</reference>
<dbReference type="EMBL" id="JMPI01000063">
    <property type="protein sequence ID" value="KFC77638.1"/>
    <property type="molecule type" value="Genomic_DNA"/>
</dbReference>
<dbReference type="Pfam" id="PF05987">
    <property type="entry name" value="DUF898"/>
    <property type="match status" value="1"/>
</dbReference>
<dbReference type="OrthoDB" id="9765721at2"/>
<dbReference type="Proteomes" id="UP000028653">
    <property type="component" value="Unassembled WGS sequence"/>
</dbReference>
<evidence type="ECO:0000256" key="1">
    <source>
        <dbReference type="SAM" id="Phobius"/>
    </source>
</evidence>
<feature type="transmembrane region" description="Helical" evidence="1">
    <location>
        <begin position="94"/>
        <end position="117"/>
    </location>
</feature>
<name>A0A085G1P3_9ENTR</name>
<comment type="caution">
    <text evidence="2">The sequence shown here is derived from an EMBL/GenBank/DDBJ whole genome shotgun (WGS) entry which is preliminary data.</text>
</comment>
<evidence type="ECO:0008006" key="4">
    <source>
        <dbReference type="Google" id="ProtNLM"/>
    </source>
</evidence>
<feature type="transmembrane region" description="Helical" evidence="1">
    <location>
        <begin position="281"/>
        <end position="300"/>
    </location>
</feature>
<feature type="transmembrane region" description="Helical" evidence="1">
    <location>
        <begin position="70"/>
        <end position="88"/>
    </location>
</feature>
<feature type="transmembrane region" description="Helical" evidence="1">
    <location>
        <begin position="180"/>
        <end position="209"/>
    </location>
</feature>
<keyword evidence="1" id="KW-0812">Transmembrane</keyword>
<accession>A0A085G1P3</accession>
<feature type="transmembrane region" description="Helical" evidence="1">
    <location>
        <begin position="321"/>
        <end position="349"/>
    </location>
</feature>
<dbReference type="AlphaFoldDB" id="A0A085G1P3"/>
<sequence>MTDQQVVIKEKQTRNLVFNGTGSSYFRVCIVNLLLIIITFGIFGAWALVRSKQYLYSHTELSGSCFTYHATGRSLFASWLCMLIYIFALEGAVIGRHTFVAVCLGAALILFVPYLLVQSLRYQLQSTTLNNVRFNFRCSGFKAWWVMLGCPLIMMLGVLLVCTLIMLTCRSASIFEFDRIIITSVVALVVGVLGMAVVQGVSSALWLNLLFNHLSFGKNNFTAKISIKKIVSISLMSMLMLIPVLLIVLKLEVPAYIKILSSQGDPEAIANELQSSGTAMFIGYLIYMFGILLWASYLYVTMRNYYYKTISLSEHFTFRSTLTVAGFLSQLIINALITGCTLGVGYPWARVRYCKYLARNTWVDGDLDELDLQDHNEKIANDIVSRLSRGLTPNISF</sequence>
<feature type="transmembrane region" description="Helical" evidence="1">
    <location>
        <begin position="25"/>
        <end position="49"/>
    </location>
</feature>
<keyword evidence="1" id="KW-1133">Transmembrane helix</keyword>